<name>A0ABV8IX64_9ACTN</name>
<dbReference type="InterPro" id="IPR035944">
    <property type="entry name" value="YfbM-like_sf"/>
</dbReference>
<dbReference type="Gene3D" id="3.40.1760.10">
    <property type="entry name" value="YfbM-like super family"/>
    <property type="match status" value="1"/>
</dbReference>
<reference evidence="2" key="1">
    <citation type="journal article" date="2019" name="Int. J. Syst. Evol. Microbiol.">
        <title>The Global Catalogue of Microorganisms (GCM) 10K type strain sequencing project: providing services to taxonomists for standard genome sequencing and annotation.</title>
        <authorList>
            <consortium name="The Broad Institute Genomics Platform"/>
            <consortium name="The Broad Institute Genome Sequencing Center for Infectious Disease"/>
            <person name="Wu L."/>
            <person name="Ma J."/>
        </authorList>
    </citation>
    <scope>NUCLEOTIDE SEQUENCE [LARGE SCALE GENOMIC DNA]</scope>
    <source>
        <strain evidence="2">TBRC 5832</strain>
    </source>
</reference>
<keyword evidence="2" id="KW-1185">Reference proteome</keyword>
<gene>
    <name evidence="1" type="ORF">ACFO0C_25495</name>
</gene>
<dbReference type="EMBL" id="JBHSBL010000019">
    <property type="protein sequence ID" value="MFC4068296.1"/>
    <property type="molecule type" value="Genomic_DNA"/>
</dbReference>
<dbReference type="RefSeq" id="WP_378069907.1">
    <property type="nucleotide sequence ID" value="NZ_JBHSBL010000019.1"/>
</dbReference>
<evidence type="ECO:0000313" key="1">
    <source>
        <dbReference type="EMBL" id="MFC4068296.1"/>
    </source>
</evidence>
<accession>A0ABV8IX64</accession>
<comment type="caution">
    <text evidence="1">The sequence shown here is derived from an EMBL/GenBank/DDBJ whole genome shotgun (WGS) entry which is preliminary data.</text>
</comment>
<dbReference type="SUPFAM" id="SSF111069">
    <property type="entry name" value="Hypothetical protein yfbM"/>
    <property type="match status" value="1"/>
</dbReference>
<dbReference type="Proteomes" id="UP001595867">
    <property type="component" value="Unassembled WGS sequence"/>
</dbReference>
<proteinExistence type="predicted"/>
<dbReference type="InterPro" id="IPR015068">
    <property type="entry name" value="DUF1877"/>
</dbReference>
<organism evidence="1 2">
    <name type="scientific">Actinoplanes subglobosus</name>
    <dbReference type="NCBI Taxonomy" id="1547892"/>
    <lineage>
        <taxon>Bacteria</taxon>
        <taxon>Bacillati</taxon>
        <taxon>Actinomycetota</taxon>
        <taxon>Actinomycetes</taxon>
        <taxon>Micromonosporales</taxon>
        <taxon>Micromonosporaceae</taxon>
        <taxon>Actinoplanes</taxon>
    </lineage>
</organism>
<protein>
    <submittedName>
        <fullName evidence="1">YfbM family protein</fullName>
    </submittedName>
</protein>
<dbReference type="Pfam" id="PF08974">
    <property type="entry name" value="DUF1877"/>
    <property type="match status" value="1"/>
</dbReference>
<sequence length="164" mass="18123">MELIGRRLSDAELKSVHDDPDTVEALLFGDLNDYDAEMPEPELNLDKFWHGVHYLLAGSAWDLGDGVAGAAVLGGEDIGEDGGYGPARLVTADRVRVVADALDALDDDTLRARFDRRAMKAAEIYPDIWHEDVPADRFLGHVADLRRFYRSAADNDQALLLMIT</sequence>
<evidence type="ECO:0000313" key="2">
    <source>
        <dbReference type="Proteomes" id="UP001595867"/>
    </source>
</evidence>